<feature type="domain" description="HTH cro/C1-type" evidence="2">
    <location>
        <begin position="23"/>
        <end position="77"/>
    </location>
</feature>
<dbReference type="PANTHER" id="PTHR46797">
    <property type="entry name" value="HTH-TYPE TRANSCRIPTIONAL REGULATOR"/>
    <property type="match status" value="1"/>
</dbReference>
<dbReference type="AlphaFoldDB" id="A0A0J9BHN3"/>
<proteinExistence type="predicted"/>
<evidence type="ECO:0000259" key="2">
    <source>
        <dbReference type="PROSITE" id="PS50943"/>
    </source>
</evidence>
<dbReference type="Gene3D" id="1.10.260.40">
    <property type="entry name" value="lambda repressor-like DNA-binding domains"/>
    <property type="match status" value="1"/>
</dbReference>
<comment type="caution">
    <text evidence="3">The sequence shown here is derived from an EMBL/GenBank/DDBJ whole genome shotgun (WGS) entry which is preliminary data.</text>
</comment>
<dbReference type="CDD" id="cd00093">
    <property type="entry name" value="HTH_XRE"/>
    <property type="match status" value="1"/>
</dbReference>
<dbReference type="PROSITE" id="PS50943">
    <property type="entry name" value="HTH_CROC1"/>
    <property type="match status" value="1"/>
</dbReference>
<protein>
    <recommendedName>
        <fullName evidence="2">HTH cro/C1-type domain-containing protein</fullName>
    </recommendedName>
</protein>
<dbReference type="GO" id="GO:0003677">
    <property type="term" value="F:DNA binding"/>
    <property type="evidence" value="ECO:0007669"/>
    <property type="project" value="UniProtKB-KW"/>
</dbReference>
<dbReference type="GO" id="GO:0003700">
    <property type="term" value="F:DNA-binding transcription factor activity"/>
    <property type="evidence" value="ECO:0007669"/>
    <property type="project" value="TreeGrafter"/>
</dbReference>
<organism evidence="3 4">
    <name type="scientific">[Clostridium] citroniae WAL-19142</name>
    <dbReference type="NCBI Taxonomy" id="742734"/>
    <lineage>
        <taxon>Bacteria</taxon>
        <taxon>Bacillati</taxon>
        <taxon>Bacillota</taxon>
        <taxon>Clostridia</taxon>
        <taxon>Lachnospirales</taxon>
        <taxon>Lachnospiraceae</taxon>
        <taxon>Enterocloster</taxon>
    </lineage>
</organism>
<evidence type="ECO:0000313" key="4">
    <source>
        <dbReference type="Proteomes" id="UP000037392"/>
    </source>
</evidence>
<accession>A0A0J9BHN3</accession>
<dbReference type="GO" id="GO:0005829">
    <property type="term" value="C:cytosol"/>
    <property type="evidence" value="ECO:0007669"/>
    <property type="project" value="TreeGrafter"/>
</dbReference>
<dbReference type="SMART" id="SM00530">
    <property type="entry name" value="HTH_XRE"/>
    <property type="match status" value="1"/>
</dbReference>
<dbReference type="InterPro" id="IPR010982">
    <property type="entry name" value="Lambda_DNA-bd_dom_sf"/>
</dbReference>
<dbReference type="SUPFAM" id="SSF47413">
    <property type="entry name" value="lambda repressor-like DNA-binding domains"/>
    <property type="match status" value="1"/>
</dbReference>
<dbReference type="InterPro" id="IPR050807">
    <property type="entry name" value="TransReg_Diox_bact_type"/>
</dbReference>
<dbReference type="GeneID" id="93165918"/>
<sequence length="124" mass="13894">MISCMKRGEHMTEHNAKEIGLRIRRQREALGYSRERLAELSEISNSFLSDIERGDRGFSVALLGRLSRVLGLSADYILFGTEQVTDVSAITDMLSGLDGKYLPELKELLGAYLKTITIAEKQDD</sequence>
<dbReference type="Pfam" id="PF01381">
    <property type="entry name" value="HTH_3"/>
    <property type="match status" value="1"/>
</dbReference>
<dbReference type="Proteomes" id="UP000037392">
    <property type="component" value="Unassembled WGS sequence"/>
</dbReference>
<keyword evidence="1" id="KW-0238">DNA-binding</keyword>
<dbReference type="PATRIC" id="fig|742734.4.peg.5587"/>
<name>A0A0J9BHN3_9FIRM</name>
<dbReference type="EMBL" id="ADLK01000049">
    <property type="protein sequence ID" value="KMW12498.1"/>
    <property type="molecule type" value="Genomic_DNA"/>
</dbReference>
<dbReference type="InterPro" id="IPR001387">
    <property type="entry name" value="Cro/C1-type_HTH"/>
</dbReference>
<evidence type="ECO:0000313" key="3">
    <source>
        <dbReference type="EMBL" id="KMW12498.1"/>
    </source>
</evidence>
<reference evidence="3 4" key="1">
    <citation type="submission" date="2011-04" db="EMBL/GenBank/DDBJ databases">
        <title>The Genome Sequence of Clostridium citroniae WAL-19142.</title>
        <authorList>
            <consortium name="The Broad Institute Genome Sequencing Platform"/>
            <person name="Earl A."/>
            <person name="Ward D."/>
            <person name="Feldgarden M."/>
            <person name="Gevers D."/>
            <person name="Warren Y.A."/>
            <person name="Tyrrell K.L."/>
            <person name="Citron D.M."/>
            <person name="Goldstein E.J."/>
            <person name="Daigneault M."/>
            <person name="Allen-Vercoe E."/>
            <person name="Young S.K."/>
            <person name="Zeng Q."/>
            <person name="Gargeya S."/>
            <person name="Fitzgerald M."/>
            <person name="Haas B."/>
            <person name="Abouelleil A."/>
            <person name="Alvarado L."/>
            <person name="Arachchi H.M."/>
            <person name="Berlin A."/>
            <person name="Brown A."/>
            <person name="Chapman S.B."/>
            <person name="Chen Z."/>
            <person name="Dunbar C."/>
            <person name="Freedman E."/>
            <person name="Gearin G."/>
            <person name="Gellesch M."/>
            <person name="Goldberg J."/>
            <person name="Griggs A."/>
            <person name="Gujja S."/>
            <person name="Heilman E.R."/>
            <person name="Heiman D."/>
            <person name="Howarth C."/>
            <person name="Larson L."/>
            <person name="Lui A."/>
            <person name="MacDonald P.J."/>
            <person name="Mehta T."/>
            <person name="Montmayeur A."/>
            <person name="Murphy C."/>
            <person name="Neiman D."/>
            <person name="Pearson M."/>
            <person name="Priest M."/>
            <person name="Roberts A."/>
            <person name="Saif S."/>
            <person name="Shea T."/>
            <person name="Shenoy N."/>
            <person name="Sisk P."/>
            <person name="Stolte C."/>
            <person name="Sykes S."/>
            <person name="White J."/>
            <person name="Yandava C."/>
            <person name="Wortman J."/>
            <person name="Nusbaum C."/>
            <person name="Birren B."/>
        </authorList>
    </citation>
    <scope>NUCLEOTIDE SEQUENCE [LARGE SCALE GENOMIC DNA]</scope>
    <source>
        <strain evidence="3 4">WAL-19142</strain>
    </source>
</reference>
<evidence type="ECO:0000256" key="1">
    <source>
        <dbReference type="ARBA" id="ARBA00023125"/>
    </source>
</evidence>
<gene>
    <name evidence="3" type="ORF">HMPREF9470_05223</name>
</gene>
<dbReference type="RefSeq" id="WP_048931094.1">
    <property type="nucleotide sequence ID" value="NZ_KQ235886.1"/>
</dbReference>
<dbReference type="PANTHER" id="PTHR46797:SF1">
    <property type="entry name" value="METHYLPHOSPHONATE SYNTHASE"/>
    <property type="match status" value="1"/>
</dbReference>
<dbReference type="OrthoDB" id="371153at2"/>